<dbReference type="EMBL" id="ANNX02000047">
    <property type="protein sequence ID" value="KYC36278.1"/>
    <property type="molecule type" value="Genomic_DNA"/>
</dbReference>
<reference evidence="1 2" key="1">
    <citation type="journal article" date="2013" name="Genome Biol. Evol.">
        <title>Genomes of Stigonematalean cyanobacteria (subsection V) and the evolution of oxygenic photosynthesis from prokaryotes to plastids.</title>
        <authorList>
            <person name="Dagan T."/>
            <person name="Roettger M."/>
            <person name="Stucken K."/>
            <person name="Landan G."/>
            <person name="Koch R."/>
            <person name="Major P."/>
            <person name="Gould S.B."/>
            <person name="Goremykin V.V."/>
            <person name="Rippka R."/>
            <person name="Tandeau de Marsac N."/>
            <person name="Gugger M."/>
            <person name="Lockhart P.J."/>
            <person name="Allen J.F."/>
            <person name="Brune I."/>
            <person name="Maus I."/>
            <person name="Puhler A."/>
            <person name="Martin W.F."/>
        </authorList>
    </citation>
    <scope>NUCLEOTIDE SEQUENCE [LARGE SCALE GENOMIC DNA]</scope>
    <source>
        <strain evidence="1 2">PCC 7110</strain>
    </source>
</reference>
<keyword evidence="2" id="KW-1185">Reference proteome</keyword>
<organism evidence="1 2">
    <name type="scientific">Scytonema hofmannii PCC 7110</name>
    <dbReference type="NCBI Taxonomy" id="128403"/>
    <lineage>
        <taxon>Bacteria</taxon>
        <taxon>Bacillati</taxon>
        <taxon>Cyanobacteriota</taxon>
        <taxon>Cyanophyceae</taxon>
        <taxon>Nostocales</taxon>
        <taxon>Scytonemataceae</taxon>
        <taxon>Scytonema</taxon>
    </lineage>
</organism>
<comment type="caution">
    <text evidence="1">The sequence shown here is derived from an EMBL/GenBank/DDBJ whole genome shotgun (WGS) entry which is preliminary data.</text>
</comment>
<sequence length="69" mass="7835">MIAKPILYKQREKQKCKIFNLNGWNSHPEKKKAITIPKLGIQKLKVATLSASDARVARNSCEIFSGYQC</sequence>
<protein>
    <submittedName>
        <fullName evidence="1">Uncharacterized protein</fullName>
    </submittedName>
</protein>
<dbReference type="AlphaFoldDB" id="A0A139WV11"/>
<gene>
    <name evidence="1" type="ORF">WA1_41875</name>
</gene>
<accession>A0A139WV11</accession>
<dbReference type="STRING" id="128403.WA1_41875"/>
<proteinExistence type="predicted"/>
<evidence type="ECO:0000313" key="1">
    <source>
        <dbReference type="EMBL" id="KYC36278.1"/>
    </source>
</evidence>
<evidence type="ECO:0000313" key="2">
    <source>
        <dbReference type="Proteomes" id="UP000076925"/>
    </source>
</evidence>
<name>A0A139WV11_9CYAN</name>
<dbReference type="Proteomes" id="UP000076925">
    <property type="component" value="Unassembled WGS sequence"/>
</dbReference>